<dbReference type="InterPro" id="IPR048708">
    <property type="entry name" value="VapB45-like_HTH"/>
</dbReference>
<protein>
    <recommendedName>
        <fullName evidence="1">Putative antitoxin VapB45-like DNA-binding HTH domain-containing protein</fullName>
    </recommendedName>
</protein>
<evidence type="ECO:0000313" key="2">
    <source>
        <dbReference type="EMBL" id="CCM63328.1"/>
    </source>
</evidence>
<dbReference type="Pfam" id="PF04255">
    <property type="entry name" value="DUF433"/>
    <property type="match status" value="1"/>
</dbReference>
<organism evidence="2 3">
    <name type="scientific">Candidatus Neomicrothrix parvicella RN1</name>
    <dbReference type="NCBI Taxonomy" id="1229780"/>
    <lineage>
        <taxon>Bacteria</taxon>
        <taxon>Bacillati</taxon>
        <taxon>Actinomycetota</taxon>
        <taxon>Acidimicrobiia</taxon>
        <taxon>Acidimicrobiales</taxon>
        <taxon>Microthrixaceae</taxon>
        <taxon>Candidatus Neomicrothrix</taxon>
    </lineage>
</organism>
<accession>R4YYB1</accession>
<gene>
    <name evidence="2" type="ORF">BN381_210018</name>
</gene>
<dbReference type="InterPro" id="IPR009057">
    <property type="entry name" value="Homeodomain-like_sf"/>
</dbReference>
<dbReference type="SUPFAM" id="SSF46689">
    <property type="entry name" value="Homeodomain-like"/>
    <property type="match status" value="1"/>
</dbReference>
<proteinExistence type="predicted"/>
<dbReference type="Pfam" id="PF21321">
    <property type="entry name" value="HTH_66"/>
    <property type="match status" value="1"/>
</dbReference>
<dbReference type="STRING" id="1229780.BN381_210018"/>
<dbReference type="InterPro" id="IPR007367">
    <property type="entry name" value="DUF433"/>
</dbReference>
<sequence length="263" mass="28792">MRTLGDNLKALRVGRIGYLRRFDMTVVDRDLRFDVPLYSVAEAARFLGVANTTFSSWAKGYVRHALGRQPVSSAPVLSTPTSADGASVPFITLAEGMVLAAIRKTGVPMQRIRPALLALQDHLGIEHALASQRLYSDGAEVLFDFAQQSNEAAEATTAARDLVVLRNGQRVFTETVSDYLQRIDYGDDGYARLLHLPGYQHRQVVVDPERSFGQPVFVSGGAKVSDVIDRFQAGESLPDLSEDFGVPIDDLEDALRVASRRAA</sequence>
<dbReference type="InterPro" id="IPR017277">
    <property type="entry name" value="VapB45-like"/>
</dbReference>
<keyword evidence="3" id="KW-1185">Reference proteome</keyword>
<feature type="domain" description="Putative antitoxin VapB45-like DNA-binding HTH" evidence="1">
    <location>
        <begin position="36"/>
        <end position="116"/>
    </location>
</feature>
<dbReference type="EMBL" id="CANL01000014">
    <property type="protein sequence ID" value="CCM63328.1"/>
    <property type="molecule type" value="Genomic_DNA"/>
</dbReference>
<reference evidence="2 3" key="1">
    <citation type="journal article" date="2013" name="ISME J.">
        <title>Metabolic model for the filamentous 'Candidatus Microthrix parvicella' based on genomic and metagenomic analyses.</title>
        <authorList>
            <person name="Jon McIlroy S."/>
            <person name="Kristiansen R."/>
            <person name="Albertsen M."/>
            <person name="Michael Karst S."/>
            <person name="Rossetti S."/>
            <person name="Lund Nielsen J."/>
            <person name="Tandoi V."/>
            <person name="James Seviour R."/>
            <person name="Nielsen P.H."/>
        </authorList>
    </citation>
    <scope>NUCLEOTIDE SEQUENCE [LARGE SCALE GENOMIC DNA]</scope>
    <source>
        <strain evidence="2 3">RN1</strain>
    </source>
</reference>
<dbReference type="HOGENOM" id="CLU_092327_0_0_11"/>
<dbReference type="Proteomes" id="UP000018291">
    <property type="component" value="Unassembled WGS sequence"/>
</dbReference>
<comment type="caution">
    <text evidence="2">The sequence shown here is derived from an EMBL/GenBank/DDBJ whole genome shotgun (WGS) entry which is preliminary data.</text>
</comment>
<dbReference type="PIRSF" id="PIRSF037738">
    <property type="entry name" value="UCP037738"/>
    <property type="match status" value="1"/>
</dbReference>
<evidence type="ECO:0000313" key="3">
    <source>
        <dbReference type="Proteomes" id="UP000018291"/>
    </source>
</evidence>
<name>R4YYB1_9ACTN</name>
<dbReference type="AlphaFoldDB" id="R4YYB1"/>
<dbReference type="eggNOG" id="COG2442">
    <property type="taxonomic scope" value="Bacteria"/>
</dbReference>
<evidence type="ECO:0000259" key="1">
    <source>
        <dbReference type="Pfam" id="PF21321"/>
    </source>
</evidence>